<feature type="domain" description="DUF6536" evidence="3">
    <location>
        <begin position="175"/>
        <end position="326"/>
    </location>
</feature>
<gene>
    <name evidence="4" type="ORF">jhhlp_006120</name>
</gene>
<evidence type="ECO:0000256" key="2">
    <source>
        <dbReference type="SAM" id="Phobius"/>
    </source>
</evidence>
<organism evidence="4 5">
    <name type="scientific">Lomentospora prolificans</name>
    <dbReference type="NCBI Taxonomy" id="41688"/>
    <lineage>
        <taxon>Eukaryota</taxon>
        <taxon>Fungi</taxon>
        <taxon>Dikarya</taxon>
        <taxon>Ascomycota</taxon>
        <taxon>Pezizomycotina</taxon>
        <taxon>Sordariomycetes</taxon>
        <taxon>Hypocreomycetidae</taxon>
        <taxon>Microascales</taxon>
        <taxon>Microascaceae</taxon>
        <taxon>Lomentospora</taxon>
    </lineage>
</organism>
<feature type="region of interest" description="Disordered" evidence="1">
    <location>
        <begin position="46"/>
        <end position="84"/>
    </location>
</feature>
<keyword evidence="2" id="KW-0472">Membrane</keyword>
<feature type="transmembrane region" description="Helical" evidence="2">
    <location>
        <begin position="594"/>
        <end position="612"/>
    </location>
</feature>
<feature type="transmembrane region" description="Helical" evidence="2">
    <location>
        <begin position="652"/>
        <end position="674"/>
    </location>
</feature>
<feature type="transmembrane region" description="Helical" evidence="2">
    <location>
        <begin position="173"/>
        <end position="201"/>
    </location>
</feature>
<proteinExistence type="predicted"/>
<dbReference type="PANTHER" id="PTHR35395">
    <property type="entry name" value="DUF6536 DOMAIN-CONTAINING PROTEIN"/>
    <property type="match status" value="1"/>
</dbReference>
<feature type="compositionally biased region" description="Polar residues" evidence="1">
    <location>
        <begin position="46"/>
        <end position="57"/>
    </location>
</feature>
<dbReference type="STRING" id="41688.A0A2N3N516"/>
<feature type="transmembrane region" description="Helical" evidence="2">
    <location>
        <begin position="286"/>
        <end position="309"/>
    </location>
</feature>
<sequence length="810" mass="87610">MEVIIPPRDHKPTTYRYTWDENGEVQRVERVNESVDYISNRQTLQWPFQSNSSPDGQTSSSHRSAARRTTWQPRAMYSGQSSPSTVDKDLVPDYVINYLRGETPETVALRASMRAHGFHGVNLEQRDRAHRSRAADFYFSASHSNSDANTDDDLVPSNAEGGKMKGRPVSRLVGWRFGVVLNTLISFLILVVGVICLTLAVSRSRLLGGESTVYVGECDGARRINWLLQVIINVFLVVLLAISNYVFQVLTSPTRGEISAAHDTRKWLDIGIPSFRNLIHISRLRALLAISILLAAFSIQILYNGVIFVSKVGISSSLVFVTEPFLSGAPFSNASETNSAALSRIDLLSLQDSASRGLFTNLTSSQCITSFTGPFIDDFSTILVVTGIDSSAGSLVQTALAGTRGGRFLDAEIRQGVRLQRSEILFCLAETAGFDNDFCELRLSGSLLGVVTLINLILVIGVGAAALLRRFKPLATLGDAISSFLQTQDVTTRNACLLTKSDVRAGRWPLYEAKYWVPHEHVWIMTPSITRWVVFALAWIIPTGLAASAMAINIAGQPEGKLTPFGEPASHQIYVFPAGTSRAAVSLVAGLPHLLLALLYVTLNALLSIYFVGHEMSEFAVPDRHRALRLSGDARGVQQTSLYLTLPRPWSWLLMLLFSATGLLVTNSLVVVAVDVSGPTSDLSSSTETTQLTALSTSSTALLALLAVLLGILTIPLGLGLRRANPTASYVNGLPAGNPLALRGGTCSAVISARCHGPGDELNLVDPTAERLTWGVVREGEGMEVGRLGFAGENRGPRSVGMISVGRAYA</sequence>
<dbReference type="VEuPathDB" id="FungiDB:jhhlp_006120"/>
<dbReference type="EMBL" id="NLAX01000701">
    <property type="protein sequence ID" value="PKS07516.1"/>
    <property type="molecule type" value="Genomic_DNA"/>
</dbReference>
<dbReference type="InParanoid" id="A0A2N3N516"/>
<keyword evidence="2" id="KW-0812">Transmembrane</keyword>
<feature type="compositionally biased region" description="Low complexity" evidence="1">
    <location>
        <begin position="58"/>
        <end position="70"/>
    </location>
</feature>
<evidence type="ECO:0000313" key="4">
    <source>
        <dbReference type="EMBL" id="PKS07516.1"/>
    </source>
</evidence>
<dbReference type="Pfam" id="PF20163">
    <property type="entry name" value="DUF6536"/>
    <property type="match status" value="1"/>
</dbReference>
<evidence type="ECO:0000256" key="1">
    <source>
        <dbReference type="SAM" id="MobiDB-lite"/>
    </source>
</evidence>
<feature type="transmembrane region" description="Helical" evidence="2">
    <location>
        <begin position="447"/>
        <end position="468"/>
    </location>
</feature>
<feature type="transmembrane region" description="Helical" evidence="2">
    <location>
        <begin position="532"/>
        <end position="555"/>
    </location>
</feature>
<comment type="caution">
    <text evidence="4">The sequence shown here is derived from an EMBL/GenBank/DDBJ whole genome shotgun (WGS) entry which is preliminary data.</text>
</comment>
<dbReference type="Proteomes" id="UP000233524">
    <property type="component" value="Unassembled WGS sequence"/>
</dbReference>
<dbReference type="InterPro" id="IPR046623">
    <property type="entry name" value="DUF6536"/>
</dbReference>
<keyword evidence="5" id="KW-1185">Reference proteome</keyword>
<name>A0A2N3N516_9PEZI</name>
<dbReference type="AlphaFoldDB" id="A0A2N3N516"/>
<evidence type="ECO:0000313" key="5">
    <source>
        <dbReference type="Proteomes" id="UP000233524"/>
    </source>
</evidence>
<dbReference type="OrthoDB" id="5429634at2759"/>
<feature type="transmembrane region" description="Helical" evidence="2">
    <location>
        <begin position="694"/>
        <end position="719"/>
    </location>
</feature>
<dbReference type="PANTHER" id="PTHR35395:SF1">
    <property type="entry name" value="DUF6536 DOMAIN-CONTAINING PROTEIN"/>
    <property type="match status" value="1"/>
</dbReference>
<reference evidence="4 5" key="1">
    <citation type="journal article" date="2017" name="G3 (Bethesda)">
        <title>First Draft Genome Sequence of the Pathogenic Fungus Lomentospora prolificans (Formerly Scedosporium prolificans).</title>
        <authorList>
            <person name="Luo R."/>
            <person name="Zimin A."/>
            <person name="Workman R."/>
            <person name="Fan Y."/>
            <person name="Pertea G."/>
            <person name="Grossman N."/>
            <person name="Wear M.P."/>
            <person name="Jia B."/>
            <person name="Miller H."/>
            <person name="Casadevall A."/>
            <person name="Timp W."/>
            <person name="Zhang S.X."/>
            <person name="Salzberg S.L."/>
        </authorList>
    </citation>
    <scope>NUCLEOTIDE SEQUENCE [LARGE SCALE GENOMIC DNA]</scope>
    <source>
        <strain evidence="4 5">JHH-5317</strain>
    </source>
</reference>
<protein>
    <recommendedName>
        <fullName evidence="3">DUF6536 domain-containing protein</fullName>
    </recommendedName>
</protein>
<feature type="transmembrane region" description="Helical" evidence="2">
    <location>
        <begin position="226"/>
        <end position="247"/>
    </location>
</feature>
<evidence type="ECO:0000259" key="3">
    <source>
        <dbReference type="Pfam" id="PF20163"/>
    </source>
</evidence>
<keyword evidence="2" id="KW-1133">Transmembrane helix</keyword>
<accession>A0A2N3N516</accession>